<proteinExistence type="predicted"/>
<comment type="caution">
    <text evidence="1">The sequence shown here is derived from an EMBL/GenBank/DDBJ whole genome shotgun (WGS) entry which is preliminary data.</text>
</comment>
<dbReference type="Proteomes" id="UP000034805">
    <property type="component" value="Unassembled WGS sequence"/>
</dbReference>
<accession>A0A0P7UQL1</accession>
<organism evidence="1 2">
    <name type="scientific">Scleropages formosus</name>
    <name type="common">Asian bonytongue</name>
    <name type="synonym">Osteoglossum formosum</name>
    <dbReference type="NCBI Taxonomy" id="113540"/>
    <lineage>
        <taxon>Eukaryota</taxon>
        <taxon>Metazoa</taxon>
        <taxon>Chordata</taxon>
        <taxon>Craniata</taxon>
        <taxon>Vertebrata</taxon>
        <taxon>Euteleostomi</taxon>
        <taxon>Actinopterygii</taxon>
        <taxon>Neopterygii</taxon>
        <taxon>Teleostei</taxon>
        <taxon>Osteoglossocephala</taxon>
        <taxon>Osteoglossomorpha</taxon>
        <taxon>Osteoglossiformes</taxon>
        <taxon>Osteoglossidae</taxon>
        <taxon>Scleropages</taxon>
    </lineage>
</organism>
<name>A0A0P7UQL1_SCLFO</name>
<evidence type="ECO:0000313" key="2">
    <source>
        <dbReference type="Proteomes" id="UP000034805"/>
    </source>
</evidence>
<gene>
    <name evidence="1" type="ORF">Z043_120093</name>
</gene>
<protein>
    <submittedName>
        <fullName evidence="1">Uncharacterized protein</fullName>
    </submittedName>
</protein>
<evidence type="ECO:0000313" key="1">
    <source>
        <dbReference type="EMBL" id="KPP61771.1"/>
    </source>
</evidence>
<sequence>MDRSGLPSCWDCSCWCPGLQDILLKRQVLQVQGKPGSAEGQPQSGACL</sequence>
<dbReference type="EMBL" id="JARO02009317">
    <property type="protein sequence ID" value="KPP61771.1"/>
    <property type="molecule type" value="Genomic_DNA"/>
</dbReference>
<dbReference type="AlphaFoldDB" id="A0A0P7UQL1"/>
<reference evidence="1 2" key="1">
    <citation type="submission" date="2015-08" db="EMBL/GenBank/DDBJ databases">
        <title>The genome of the Asian arowana (Scleropages formosus).</title>
        <authorList>
            <person name="Tan M.H."/>
            <person name="Gan H.M."/>
            <person name="Croft L.J."/>
            <person name="Austin C.M."/>
        </authorList>
    </citation>
    <scope>NUCLEOTIDE SEQUENCE [LARGE SCALE GENOMIC DNA]</scope>
    <source>
        <strain evidence="1">Aro1</strain>
    </source>
</reference>